<gene>
    <name evidence="1" type="ORF">KIL84_004392</name>
</gene>
<evidence type="ECO:0000313" key="1">
    <source>
        <dbReference type="EMBL" id="KAH1182900.1"/>
    </source>
</evidence>
<proteinExistence type="predicted"/>
<reference evidence="1" key="1">
    <citation type="submission" date="2021-09" db="EMBL/GenBank/DDBJ databases">
        <title>The genome of Mauremys mutica provides insights into the evolution of semi-aquatic lifestyle.</title>
        <authorList>
            <person name="Gong S."/>
            <person name="Gao Y."/>
        </authorList>
    </citation>
    <scope>NUCLEOTIDE SEQUENCE</scope>
    <source>
        <strain evidence="1">MM-2020</strain>
        <tissue evidence="1">Muscle</tissue>
    </source>
</reference>
<organism evidence="1 2">
    <name type="scientific">Mauremys mutica</name>
    <name type="common">yellowpond turtle</name>
    <dbReference type="NCBI Taxonomy" id="74926"/>
    <lineage>
        <taxon>Eukaryota</taxon>
        <taxon>Metazoa</taxon>
        <taxon>Chordata</taxon>
        <taxon>Craniata</taxon>
        <taxon>Vertebrata</taxon>
        <taxon>Euteleostomi</taxon>
        <taxon>Archelosauria</taxon>
        <taxon>Testudinata</taxon>
        <taxon>Testudines</taxon>
        <taxon>Cryptodira</taxon>
        <taxon>Durocryptodira</taxon>
        <taxon>Testudinoidea</taxon>
        <taxon>Geoemydidae</taxon>
        <taxon>Geoemydinae</taxon>
        <taxon>Mauremys</taxon>
    </lineage>
</organism>
<dbReference type="EMBL" id="JAHDVG010000466">
    <property type="protein sequence ID" value="KAH1182900.1"/>
    <property type="molecule type" value="Genomic_DNA"/>
</dbReference>
<dbReference type="AlphaFoldDB" id="A0A9D3XPM0"/>
<name>A0A9D3XPM0_9SAUR</name>
<comment type="caution">
    <text evidence="1">The sequence shown here is derived from an EMBL/GenBank/DDBJ whole genome shotgun (WGS) entry which is preliminary data.</text>
</comment>
<accession>A0A9D3XPM0</accession>
<keyword evidence="2" id="KW-1185">Reference proteome</keyword>
<dbReference type="Proteomes" id="UP000827986">
    <property type="component" value="Unassembled WGS sequence"/>
</dbReference>
<sequence>MIEEWVKSVKAGIWALRGPEEDHVDFVEKHLKSEARSTVKFTATADKIDVEKRFQPLVEVYGDSVPVRTSLKEFCEQTQNPGGPIHACVYNLQERMSRVELQDPERIPDTDMILKEQLVLGL</sequence>
<evidence type="ECO:0000313" key="2">
    <source>
        <dbReference type="Proteomes" id="UP000827986"/>
    </source>
</evidence>
<protein>
    <submittedName>
        <fullName evidence="1">Uncharacterized protein</fullName>
    </submittedName>
</protein>